<name>A0A5J4KQ51_9CHLR</name>
<sequence length="159" mass="17792">MGEGARLLAQADLQGVRLDAQVLLGCVVGMDRSHLLAYPERVLTSEQAQVYWSYIQRRCEHEPIAYIVGHKEFYGLDFVVDRRVLIPRPETEMLVEAALQEIARRLDQGQMPVVADIGTGSGAIPITIAVEEPRLPYIYACDISPTLLLLRVRIVHGIK</sequence>
<comment type="caution">
    <text evidence="2">The sequence shown here is derived from an EMBL/GenBank/DDBJ whole genome shotgun (WGS) entry which is preliminary data.</text>
</comment>
<dbReference type="PANTHER" id="PTHR18895:SF74">
    <property type="entry name" value="MTRF1L RELEASE FACTOR GLUTAMINE METHYLTRANSFERASE"/>
    <property type="match status" value="1"/>
</dbReference>
<reference evidence="2 3" key="1">
    <citation type="submission" date="2019-10" db="EMBL/GenBank/DDBJ databases">
        <title>Dictyobacter vulcani sp. nov., within the class Ktedonobacteria, isolated from soil of volcanic Mt. Zao.</title>
        <authorList>
            <person name="Zheng Y."/>
            <person name="Wang C.M."/>
            <person name="Sakai Y."/>
            <person name="Abe K."/>
            <person name="Yokota A."/>
            <person name="Yabe S."/>
        </authorList>
    </citation>
    <scope>NUCLEOTIDE SEQUENCE [LARGE SCALE GENOMIC DNA]</scope>
    <source>
        <strain evidence="2 3">W12</strain>
    </source>
</reference>
<feature type="domain" description="Release factor glutamine methyltransferase N-terminal" evidence="1">
    <location>
        <begin position="3"/>
        <end position="69"/>
    </location>
</feature>
<evidence type="ECO:0000313" key="3">
    <source>
        <dbReference type="Proteomes" id="UP000326912"/>
    </source>
</evidence>
<dbReference type="PANTHER" id="PTHR18895">
    <property type="entry name" value="HEMK METHYLTRANSFERASE"/>
    <property type="match status" value="1"/>
</dbReference>
<dbReference type="SUPFAM" id="SSF53335">
    <property type="entry name" value="S-adenosyl-L-methionine-dependent methyltransferases"/>
    <property type="match status" value="1"/>
</dbReference>
<gene>
    <name evidence="2" type="ORF">KDW_27120</name>
</gene>
<dbReference type="AlphaFoldDB" id="A0A5J4KQ51"/>
<protein>
    <recommendedName>
        <fullName evidence="1">Release factor glutamine methyltransferase N-terminal domain-containing protein</fullName>
    </recommendedName>
</protein>
<dbReference type="InterPro" id="IPR029063">
    <property type="entry name" value="SAM-dependent_MTases_sf"/>
</dbReference>
<dbReference type="Gene3D" id="3.40.50.150">
    <property type="entry name" value="Vaccinia Virus protein VP39"/>
    <property type="match status" value="1"/>
</dbReference>
<evidence type="ECO:0000259" key="1">
    <source>
        <dbReference type="Pfam" id="PF17827"/>
    </source>
</evidence>
<dbReference type="Pfam" id="PF17827">
    <property type="entry name" value="PrmC_N"/>
    <property type="match status" value="1"/>
</dbReference>
<proteinExistence type="predicted"/>
<dbReference type="EMBL" id="BKZW01000001">
    <property type="protein sequence ID" value="GER88550.1"/>
    <property type="molecule type" value="Genomic_DNA"/>
</dbReference>
<dbReference type="InterPro" id="IPR050320">
    <property type="entry name" value="N5-glutamine_MTase"/>
</dbReference>
<accession>A0A5J4KQ51</accession>
<dbReference type="Proteomes" id="UP000326912">
    <property type="component" value="Unassembled WGS sequence"/>
</dbReference>
<evidence type="ECO:0000313" key="2">
    <source>
        <dbReference type="EMBL" id="GER88550.1"/>
    </source>
</evidence>
<organism evidence="2 3">
    <name type="scientific">Dictyobacter vulcani</name>
    <dbReference type="NCBI Taxonomy" id="2607529"/>
    <lineage>
        <taxon>Bacteria</taxon>
        <taxon>Bacillati</taxon>
        <taxon>Chloroflexota</taxon>
        <taxon>Ktedonobacteria</taxon>
        <taxon>Ktedonobacterales</taxon>
        <taxon>Dictyobacteraceae</taxon>
        <taxon>Dictyobacter</taxon>
    </lineage>
</organism>
<dbReference type="Gene3D" id="1.10.8.10">
    <property type="entry name" value="DNA helicase RuvA subunit, C-terminal domain"/>
    <property type="match status" value="1"/>
</dbReference>
<dbReference type="RefSeq" id="WP_151756441.1">
    <property type="nucleotide sequence ID" value="NZ_BKZW01000001.1"/>
</dbReference>
<dbReference type="InterPro" id="IPR040758">
    <property type="entry name" value="PrmC_N"/>
</dbReference>
<keyword evidence="3" id="KW-1185">Reference proteome</keyword>